<dbReference type="EMBL" id="LNTC01000141">
    <property type="protein sequence ID" value="OQR40957.1"/>
    <property type="molecule type" value="Genomic_DNA"/>
</dbReference>
<dbReference type="Gene3D" id="3.40.190.10">
    <property type="entry name" value="Periplasmic binding protein-like II"/>
    <property type="match status" value="2"/>
</dbReference>
<dbReference type="InterPro" id="IPR050682">
    <property type="entry name" value="ModA/WtpA"/>
</dbReference>
<evidence type="ECO:0000256" key="7">
    <source>
        <dbReference type="SAM" id="SignalP"/>
    </source>
</evidence>
<evidence type="ECO:0000256" key="6">
    <source>
        <dbReference type="PIRSR" id="PIRSR004846-1"/>
    </source>
</evidence>
<dbReference type="InterPro" id="IPR044084">
    <property type="entry name" value="AvModA-like_subst-bd"/>
</dbReference>
<feature type="signal peptide" evidence="7">
    <location>
        <begin position="1"/>
        <end position="17"/>
    </location>
</feature>
<evidence type="ECO:0000256" key="2">
    <source>
        <dbReference type="ARBA" id="ARBA00022505"/>
    </source>
</evidence>
<comment type="caution">
    <text evidence="8">The sequence shown here is derived from an EMBL/GenBank/DDBJ whole genome shotgun (WGS) entry which is preliminary data.</text>
</comment>
<evidence type="ECO:0000313" key="8">
    <source>
        <dbReference type="EMBL" id="OQR40957.1"/>
    </source>
</evidence>
<reference evidence="8 9" key="1">
    <citation type="submission" date="2017-04" db="EMBL/GenBank/DDBJ databases">
        <title>Accumulation and expression of multiple antibiotic resistance genes in Arcobacter cryaerophilus that thrives in sewage.</title>
        <authorList>
            <person name="Millar J.A."/>
            <person name="Raghavan R."/>
        </authorList>
    </citation>
    <scope>NUCLEOTIDE SEQUENCE [LARGE SCALE GENOMIC DNA]</scope>
    <source>
        <strain evidence="8 9">AZT-1</strain>
    </source>
</reference>
<dbReference type="InterPro" id="IPR005950">
    <property type="entry name" value="ModA"/>
</dbReference>
<feature type="binding site" evidence="6">
    <location>
        <position position="163"/>
    </location>
    <ligand>
        <name>molybdate</name>
        <dbReference type="ChEBI" id="CHEBI:36264"/>
    </ligand>
</feature>
<gene>
    <name evidence="8" type="ORF">AS859_08575</name>
</gene>
<organism evidence="8 9">
    <name type="scientific">Aliarcobacter cryaerophilus</name>
    <dbReference type="NCBI Taxonomy" id="28198"/>
    <lineage>
        <taxon>Bacteria</taxon>
        <taxon>Pseudomonadati</taxon>
        <taxon>Campylobacterota</taxon>
        <taxon>Epsilonproteobacteria</taxon>
        <taxon>Campylobacterales</taxon>
        <taxon>Arcobacteraceae</taxon>
        <taxon>Aliarcobacter</taxon>
    </lineage>
</organism>
<dbReference type="PANTHER" id="PTHR30632:SF14">
    <property type="entry name" value="TUNGSTATE_MOLYBDATE_CHROMATE-BINDING PROTEIN MODA"/>
    <property type="match status" value="1"/>
</dbReference>
<evidence type="ECO:0000313" key="9">
    <source>
        <dbReference type="Proteomes" id="UP000192599"/>
    </source>
</evidence>
<proteinExistence type="inferred from homology"/>
<dbReference type="GO" id="GO:0015689">
    <property type="term" value="P:molybdate ion transport"/>
    <property type="evidence" value="ECO:0007669"/>
    <property type="project" value="InterPro"/>
</dbReference>
<evidence type="ECO:0000256" key="5">
    <source>
        <dbReference type="ARBA" id="ARBA00062515"/>
    </source>
</evidence>
<evidence type="ECO:0000256" key="1">
    <source>
        <dbReference type="ARBA" id="ARBA00009175"/>
    </source>
</evidence>
<keyword evidence="4 7" id="KW-0732">Signal</keyword>
<dbReference type="GO" id="GO:1901359">
    <property type="term" value="F:tungstate binding"/>
    <property type="evidence" value="ECO:0007669"/>
    <property type="project" value="UniProtKB-ARBA"/>
</dbReference>
<dbReference type="AlphaFoldDB" id="A0A1V9VA39"/>
<dbReference type="FunFam" id="3.40.190.10:FF:000035">
    <property type="entry name" value="Molybdate ABC transporter substrate-binding protein"/>
    <property type="match status" value="1"/>
</dbReference>
<protein>
    <submittedName>
        <fullName evidence="8">Molybdate ABC transporter substrate-binding protein</fullName>
    </submittedName>
</protein>
<accession>A0A1V9VA39</accession>
<dbReference type="PANTHER" id="PTHR30632">
    <property type="entry name" value="MOLYBDATE-BINDING PERIPLASMIC PROTEIN"/>
    <property type="match status" value="1"/>
</dbReference>
<dbReference type="Pfam" id="PF13531">
    <property type="entry name" value="SBP_bac_11"/>
    <property type="match status" value="1"/>
</dbReference>
<dbReference type="GO" id="GO:0030973">
    <property type="term" value="F:molybdate ion binding"/>
    <property type="evidence" value="ECO:0007669"/>
    <property type="project" value="InterPro"/>
</dbReference>
<comment type="subunit">
    <text evidence="5">The complex is composed of two ATP-binding proteins (ModC), two transmembrane proteins (ModB) and a solute-binding protein (ModA).</text>
</comment>
<dbReference type="SUPFAM" id="SSF53850">
    <property type="entry name" value="Periplasmic binding protein-like II"/>
    <property type="match status" value="1"/>
</dbReference>
<dbReference type="PIRSF" id="PIRSF004846">
    <property type="entry name" value="ModA"/>
    <property type="match status" value="1"/>
</dbReference>
<keyword evidence="3 6" id="KW-0479">Metal-binding</keyword>
<dbReference type="GO" id="GO:0046872">
    <property type="term" value="F:metal ion binding"/>
    <property type="evidence" value="ECO:0007669"/>
    <property type="project" value="UniProtKB-KW"/>
</dbReference>
<name>A0A1V9VA39_9BACT</name>
<comment type="similarity">
    <text evidence="1">Belongs to the bacterial solute-binding protein ModA family.</text>
</comment>
<keyword evidence="2 6" id="KW-0500">Molybdenum</keyword>
<dbReference type="NCBIfam" id="TIGR01256">
    <property type="entry name" value="modA"/>
    <property type="match status" value="1"/>
</dbReference>
<dbReference type="Proteomes" id="UP000192599">
    <property type="component" value="Unassembled WGS sequence"/>
</dbReference>
<dbReference type="CDD" id="cd13539">
    <property type="entry name" value="PBP2_AvModA"/>
    <property type="match status" value="1"/>
</dbReference>
<feature type="binding site" evidence="6">
    <location>
        <position position="55"/>
    </location>
    <ligand>
        <name>molybdate</name>
        <dbReference type="ChEBI" id="CHEBI:36264"/>
    </ligand>
</feature>
<evidence type="ECO:0000256" key="4">
    <source>
        <dbReference type="ARBA" id="ARBA00022729"/>
    </source>
</evidence>
<feature type="chain" id="PRO_5013343021" evidence="7">
    <location>
        <begin position="18"/>
        <end position="248"/>
    </location>
</feature>
<sequence length="248" mass="27810">MKKIVLALTFLCSSMFADKITIFAASDLKFALDDIKKEFLKENKNDEIEMIYGSSGKGMHQIENGAPFDIFFSANMDFVEKLYKQGDVSSKPKMYALGRVVIWSNHKNFDSSKGFENLKEPWVKKIAIANPTHAPYGEKAKQAMESLNIYDTLKSKFVLGENISQTVAFIESGGADIGVIALSLALAPNIANGEFNSYYLIDNKLHKPLEQGYGITKIGSKKELSQKFYDFMETSNANEIMKKYGFVK</sequence>
<evidence type="ECO:0000256" key="3">
    <source>
        <dbReference type="ARBA" id="ARBA00022723"/>
    </source>
</evidence>